<proteinExistence type="predicted"/>
<evidence type="ECO:0000313" key="3">
    <source>
        <dbReference type="Proteomes" id="UP000756860"/>
    </source>
</evidence>
<dbReference type="EMBL" id="JAHCVK010000001">
    <property type="protein sequence ID" value="MBT0652448.1"/>
    <property type="molecule type" value="Genomic_DNA"/>
</dbReference>
<dbReference type="Proteomes" id="UP000756860">
    <property type="component" value="Unassembled WGS sequence"/>
</dbReference>
<organism evidence="2 3">
    <name type="scientific">Geomobilimonas luticola</name>
    <dbReference type="NCBI Taxonomy" id="1114878"/>
    <lineage>
        <taxon>Bacteria</taxon>
        <taxon>Pseudomonadati</taxon>
        <taxon>Thermodesulfobacteriota</taxon>
        <taxon>Desulfuromonadia</taxon>
        <taxon>Geobacterales</taxon>
        <taxon>Geobacteraceae</taxon>
        <taxon>Geomobilimonas</taxon>
    </lineage>
</organism>
<feature type="domain" description="DUF6429" evidence="1">
    <location>
        <begin position="104"/>
        <end position="174"/>
    </location>
</feature>
<name>A0ABS5SAR0_9BACT</name>
<dbReference type="Pfam" id="PF10387">
    <property type="entry name" value="DUF2442"/>
    <property type="match status" value="1"/>
</dbReference>
<dbReference type="InterPro" id="IPR045489">
    <property type="entry name" value="DUF6429"/>
</dbReference>
<reference evidence="2 3" key="1">
    <citation type="submission" date="2021-05" db="EMBL/GenBank/DDBJ databases">
        <title>The draft genome of Geobacter luticola JCM 17780.</title>
        <authorList>
            <person name="Xu Z."/>
            <person name="Masuda Y."/>
            <person name="Itoh H."/>
            <person name="Senoo K."/>
        </authorList>
    </citation>
    <scope>NUCLEOTIDE SEQUENCE [LARGE SCALE GENOMIC DNA]</scope>
    <source>
        <strain evidence="2 3">JCM 17780</strain>
    </source>
</reference>
<evidence type="ECO:0000313" key="2">
    <source>
        <dbReference type="EMBL" id="MBT0652448.1"/>
    </source>
</evidence>
<dbReference type="RefSeq" id="WP_214174390.1">
    <property type="nucleotide sequence ID" value="NZ_JAHCVK010000001.1"/>
</dbReference>
<dbReference type="InterPro" id="IPR018841">
    <property type="entry name" value="DUF2442"/>
</dbReference>
<accession>A0ABS5SAR0</accession>
<gene>
    <name evidence="2" type="ORF">KI810_05225</name>
</gene>
<dbReference type="Pfam" id="PF20008">
    <property type="entry name" value="DUF6429"/>
    <property type="match status" value="1"/>
</dbReference>
<sequence>MTFAARGAGTSVVEVTNISQHGFWLLIDDQEVFLPFETFPWFKDAPVGKILHVELPSAHHLYWPDLDIDLEIESVYHPERYPLASTVHEAREGYAASEQVVDGDRDLIDDCVLALLQLTLHQGARAWKGFDYEVMDRLFKKGFLLDPRNRAKSIVLTEEGLARSERLFGELFGKK</sequence>
<comment type="caution">
    <text evidence="2">The sequence shown here is derived from an EMBL/GenBank/DDBJ whole genome shotgun (WGS) entry which is preliminary data.</text>
</comment>
<keyword evidence="3" id="KW-1185">Reference proteome</keyword>
<evidence type="ECO:0000259" key="1">
    <source>
        <dbReference type="Pfam" id="PF20008"/>
    </source>
</evidence>
<protein>
    <submittedName>
        <fullName evidence="2">DUF2442 domain-containing protein</fullName>
    </submittedName>
</protein>